<dbReference type="GO" id="GO:0005524">
    <property type="term" value="F:ATP binding"/>
    <property type="evidence" value="ECO:0007669"/>
    <property type="project" value="InterPro"/>
</dbReference>
<sequence length="168" mass="19092">MFVHVYTGNGKGKTTAALGLALRAIGAGKKVFIGQFVKNMDYSEINSLKLLPNNKIEKYGVSCFIDRNPEKKDYEAAKNGLKRIKEILSTNEYDIVVLDEINIAMYFKLISVEEVLKVLKERNKNIEVILTGRYAPKELIEYADLVSDIKEVKHYYNKGILSRKGIDK</sequence>
<dbReference type="InParanoid" id="A0A7G1G8Y2"/>
<dbReference type="PANTHER" id="PTHR46638">
    <property type="entry name" value="CORRINOID ADENOSYLTRANSFERASE"/>
    <property type="match status" value="1"/>
</dbReference>
<organism evidence="1 2">
    <name type="scientific">Tepiditoga spiralis</name>
    <dbReference type="NCBI Taxonomy" id="2108365"/>
    <lineage>
        <taxon>Bacteria</taxon>
        <taxon>Thermotogati</taxon>
        <taxon>Thermotogota</taxon>
        <taxon>Thermotogae</taxon>
        <taxon>Petrotogales</taxon>
        <taxon>Petrotogaceae</taxon>
        <taxon>Tepiditoga</taxon>
    </lineage>
</organism>
<accession>A0A7G1G8Y2</accession>
<dbReference type="Pfam" id="PF02572">
    <property type="entry name" value="CobA_CobO_BtuR"/>
    <property type="match status" value="1"/>
</dbReference>
<protein>
    <submittedName>
        <fullName evidence="1">Cob(I)alamin adenolsyltransferase/cobinamide ATP-dependent adenolsyltransferase</fullName>
    </submittedName>
</protein>
<keyword evidence="2" id="KW-1185">Reference proteome</keyword>
<dbReference type="KEGG" id="ocy:OSSY52_18450"/>
<dbReference type="AlphaFoldDB" id="A0A7G1G8Y2"/>
<dbReference type="CDD" id="cd00561">
    <property type="entry name" value="CobA_ACA"/>
    <property type="match status" value="1"/>
</dbReference>
<dbReference type="InterPro" id="IPR003724">
    <property type="entry name" value="CblAdoTrfase_CobA"/>
</dbReference>
<evidence type="ECO:0000313" key="2">
    <source>
        <dbReference type="Proteomes" id="UP000516361"/>
    </source>
</evidence>
<dbReference type="SUPFAM" id="SSF52540">
    <property type="entry name" value="P-loop containing nucleoside triphosphate hydrolases"/>
    <property type="match status" value="1"/>
</dbReference>
<evidence type="ECO:0000313" key="1">
    <source>
        <dbReference type="EMBL" id="BBE31704.1"/>
    </source>
</evidence>
<dbReference type="Proteomes" id="UP000516361">
    <property type="component" value="Chromosome"/>
</dbReference>
<name>A0A7G1G8Y2_9BACT</name>
<dbReference type="GO" id="GO:0009236">
    <property type="term" value="P:cobalamin biosynthetic process"/>
    <property type="evidence" value="ECO:0007669"/>
    <property type="project" value="InterPro"/>
</dbReference>
<gene>
    <name evidence="1" type="primary">btuR_2</name>
    <name evidence="1" type="ORF">OSSY52_18450</name>
</gene>
<dbReference type="NCBIfam" id="TIGR00708">
    <property type="entry name" value="cobA"/>
    <property type="match status" value="1"/>
</dbReference>
<dbReference type="GO" id="GO:0008817">
    <property type="term" value="F:corrinoid adenosyltransferase activity"/>
    <property type="evidence" value="ECO:0007669"/>
    <property type="project" value="InterPro"/>
</dbReference>
<dbReference type="RefSeq" id="WP_190614424.1">
    <property type="nucleotide sequence ID" value="NZ_AP018712.1"/>
</dbReference>
<dbReference type="PIRSF" id="PIRSF015617">
    <property type="entry name" value="Adensltrnsf_CobA"/>
    <property type="match status" value="1"/>
</dbReference>
<keyword evidence="1" id="KW-0808">Transferase</keyword>
<reference evidence="1 2" key="1">
    <citation type="submission" date="2018-06" db="EMBL/GenBank/DDBJ databases">
        <title>Genome sequencing of Oceanotoga sp. sy52.</title>
        <authorList>
            <person name="Mori K."/>
        </authorList>
    </citation>
    <scope>NUCLEOTIDE SEQUENCE [LARGE SCALE GENOMIC DNA]</scope>
    <source>
        <strain evidence="2">sy52</strain>
    </source>
</reference>
<dbReference type="PANTHER" id="PTHR46638:SF1">
    <property type="entry name" value="CORRINOID ADENOSYLTRANSFERASE"/>
    <property type="match status" value="1"/>
</dbReference>
<dbReference type="NCBIfam" id="NF004637">
    <property type="entry name" value="PRK05986.1"/>
    <property type="match status" value="1"/>
</dbReference>
<dbReference type="EMBL" id="AP018712">
    <property type="protein sequence ID" value="BBE31704.1"/>
    <property type="molecule type" value="Genomic_DNA"/>
</dbReference>
<proteinExistence type="predicted"/>
<dbReference type="InterPro" id="IPR027417">
    <property type="entry name" value="P-loop_NTPase"/>
</dbReference>
<dbReference type="Gene3D" id="3.40.50.300">
    <property type="entry name" value="P-loop containing nucleotide triphosphate hydrolases"/>
    <property type="match status" value="1"/>
</dbReference>